<dbReference type="Pfam" id="PF17829">
    <property type="entry name" value="GH115_C"/>
    <property type="match status" value="2"/>
</dbReference>
<gene>
    <name evidence="6" type="ORF">SAMN05216552_1002161</name>
</gene>
<evidence type="ECO:0000256" key="2">
    <source>
        <dbReference type="SAM" id="Coils"/>
    </source>
</evidence>
<evidence type="ECO:0000313" key="6">
    <source>
        <dbReference type="EMBL" id="SFU37601.1"/>
    </source>
</evidence>
<dbReference type="InterPro" id="IPR041437">
    <property type="entry name" value="GH115_C"/>
</dbReference>
<dbReference type="PANTHER" id="PTHR37842:SF2">
    <property type="entry name" value="GYLCOSYL HYDROLASE 115 C-TERMINAL DOMAIN-CONTAINING PROTEIN"/>
    <property type="match status" value="1"/>
</dbReference>
<feature type="compositionally biased region" description="Low complexity" evidence="3">
    <location>
        <begin position="901"/>
        <end position="915"/>
    </location>
</feature>
<evidence type="ECO:0000256" key="4">
    <source>
        <dbReference type="SAM" id="SignalP"/>
    </source>
</evidence>
<dbReference type="InterPro" id="IPR042301">
    <property type="entry name" value="GH115_sf"/>
</dbReference>
<protein>
    <submittedName>
        <fullName evidence="6">Glycosyl hydrolase family 115</fullName>
    </submittedName>
</protein>
<organism evidence="6 7">
    <name type="scientific">Pseudoduganella namucuonensis</name>
    <dbReference type="NCBI Taxonomy" id="1035707"/>
    <lineage>
        <taxon>Bacteria</taxon>
        <taxon>Pseudomonadati</taxon>
        <taxon>Pseudomonadota</taxon>
        <taxon>Betaproteobacteria</taxon>
        <taxon>Burkholderiales</taxon>
        <taxon>Oxalobacteraceae</taxon>
        <taxon>Telluria group</taxon>
        <taxon>Pseudoduganella</taxon>
    </lineage>
</organism>
<sequence length="1080" mass="118213">MNSISGLARAARKLLCLLTLTSASLCALPAHALGQKRIVVFEPQAGAMALVQGGRAATLYVDASDHAGVVRAAADLREDIDRVTGSRPAQGKGAPAGEDVVIVGTIGKSAMIDRLVKSGALDVSGIKGKWEGFHIQTLTRPMPGVERALVIAGADKRGTIYGIYEISEQIGVSPWYWWADVPPQRHKNLFVNADTRVSDAPVVQYRGIFLNDEAPALTNWVKQTYGGYNHKFYEKVFELILRMRGNYLWPAMWDAAFFDDDKLNGQRAEEYGVVMGTSHHEPMMRAQKEWHRQGKGPWDYTKNASVLKDFWRGGLRNSRNTDKVITLGMRGDGDEPMSEDSNVALLERIVKDQRDMIAKELNPDMAKTPQVWALYKEVQEYYEKGMRVPDDVLLLWCDDNWGNIRRLPTPEERKRSGGAGVYYHFDYVGGPRSYKWLNVTPIPKIWEQMHLAWQHEADRMWIVNVGDLKPMEVPTEFFLTYAWNPAAWPAERLPEYLKLWATREFGAQYADDIADIVAKYTKYNGRRKPEMLEPGTYSLANYNESARIVDEYKALAGRAEKIDGSLPSALRDAFFQLVLYPVQAGAVVNEMYAAAALNRLHAQQGRTSANDLAGRVRALFQQDAELARQYHEDVSNGKWNHMMSQTHLGYTYWNQPPRNVMPPVSEIQVSRAGDMGVTVEGSEQAWPGPGGDKLAMPLMDANSRKPRYVEIFNRGQASFRFKIAASAPWITLSASGGSVGRSQRVMVDVRWDEVPANADHAVVVVLGPDGGKVAIRVPVRAPGAGPKVEAGSYVESGGVVAIEAEHYTKAVAPQGRQWLRIPDHGRTLSGMTATPVTEPVAAVAQHKAAMQAAAQAAAEAARQAAEQAAEQAAREAAEEAAQRLAREVRELQVEAEPAHPDPLASVPPASPVAGQPAPPPAVQADVRIEDQAGAAPVPAAAVVQVPAPAPSLAATLASSAQAMRLEYQVHLYAAGKVAVHATLAPTLKFHPGPGFRYAISIDDEVPRIVDVHADASMAAWEKAVSDGAVVHKTEHLIARPGTHTVKYWAIDPGLVLQKIVVDAGGLRPSYLGPTESPKAP</sequence>
<dbReference type="Proteomes" id="UP000199391">
    <property type="component" value="Unassembled WGS sequence"/>
</dbReference>
<proteinExistence type="predicted"/>
<dbReference type="Gene3D" id="1.20.58.2150">
    <property type="match status" value="1"/>
</dbReference>
<evidence type="ECO:0000256" key="1">
    <source>
        <dbReference type="ARBA" id="ARBA00022801"/>
    </source>
</evidence>
<dbReference type="Gene3D" id="3.20.20.520">
    <property type="entry name" value="Glycosyl hydrolase family 115"/>
    <property type="match status" value="1"/>
</dbReference>
<feature type="domain" description="Gylcosyl hydrolase 115 C-terminal" evidence="5">
    <location>
        <begin position="954"/>
        <end position="1075"/>
    </location>
</feature>
<dbReference type="SUPFAM" id="SSF55545">
    <property type="entry name" value="beta-N-acetylhexosaminidase-like domain"/>
    <property type="match status" value="1"/>
</dbReference>
<evidence type="ECO:0000256" key="3">
    <source>
        <dbReference type="SAM" id="MobiDB-lite"/>
    </source>
</evidence>
<dbReference type="GO" id="GO:0005975">
    <property type="term" value="P:carbohydrate metabolic process"/>
    <property type="evidence" value="ECO:0007669"/>
    <property type="project" value="UniProtKB-ARBA"/>
</dbReference>
<dbReference type="GO" id="GO:0016787">
    <property type="term" value="F:hydrolase activity"/>
    <property type="evidence" value="ECO:0007669"/>
    <property type="project" value="UniProtKB-KW"/>
</dbReference>
<keyword evidence="1 6" id="KW-0378">Hydrolase</keyword>
<feature type="signal peptide" evidence="4">
    <location>
        <begin position="1"/>
        <end position="32"/>
    </location>
</feature>
<name>A0A1I7FN59_9BURK</name>
<dbReference type="EMBL" id="FPBO01000002">
    <property type="protein sequence ID" value="SFU37601.1"/>
    <property type="molecule type" value="Genomic_DNA"/>
</dbReference>
<dbReference type="STRING" id="1035707.SAMN05216552_1002161"/>
<dbReference type="InterPro" id="IPR031924">
    <property type="entry name" value="GH115"/>
</dbReference>
<evidence type="ECO:0000259" key="5">
    <source>
        <dbReference type="Pfam" id="PF17829"/>
    </source>
</evidence>
<dbReference type="InterPro" id="IPR029018">
    <property type="entry name" value="Hex-like_dom2"/>
</dbReference>
<evidence type="ECO:0000313" key="7">
    <source>
        <dbReference type="Proteomes" id="UP000199391"/>
    </source>
</evidence>
<dbReference type="Pfam" id="PF15979">
    <property type="entry name" value="Glyco_hydro_115"/>
    <property type="match status" value="1"/>
</dbReference>
<feature type="domain" description="Gylcosyl hydrolase 115 C-terminal" evidence="5">
    <location>
        <begin position="793"/>
        <end position="842"/>
    </location>
</feature>
<feature type="region of interest" description="Disordered" evidence="3">
    <location>
        <begin position="894"/>
        <end position="921"/>
    </location>
</feature>
<keyword evidence="2" id="KW-0175">Coiled coil</keyword>
<accession>A0A1I7FN59</accession>
<dbReference type="RefSeq" id="WP_229488830.1">
    <property type="nucleotide sequence ID" value="NZ_FPBO01000002.1"/>
</dbReference>
<keyword evidence="4" id="KW-0732">Signal</keyword>
<dbReference type="Gene3D" id="2.60.120.1620">
    <property type="match status" value="2"/>
</dbReference>
<keyword evidence="7" id="KW-1185">Reference proteome</keyword>
<dbReference type="Gene3D" id="3.30.379.10">
    <property type="entry name" value="Chitobiase/beta-hexosaminidase domain 2-like"/>
    <property type="match status" value="1"/>
</dbReference>
<feature type="coiled-coil region" evidence="2">
    <location>
        <begin position="843"/>
        <end position="894"/>
    </location>
</feature>
<reference evidence="7" key="1">
    <citation type="submission" date="2016-10" db="EMBL/GenBank/DDBJ databases">
        <authorList>
            <person name="Varghese N."/>
            <person name="Submissions S."/>
        </authorList>
    </citation>
    <scope>NUCLEOTIDE SEQUENCE [LARGE SCALE GENOMIC DNA]</scope>
    <source>
        <strain evidence="7">CGMCC 1.11014</strain>
    </source>
</reference>
<dbReference type="PANTHER" id="PTHR37842">
    <property type="match status" value="1"/>
</dbReference>
<feature type="chain" id="PRO_5011442513" evidence="4">
    <location>
        <begin position="33"/>
        <end position="1080"/>
    </location>
</feature>
<dbReference type="AlphaFoldDB" id="A0A1I7FN59"/>